<name>A0ABX5TIT2_9BACT</name>
<dbReference type="InterPro" id="IPR011051">
    <property type="entry name" value="RmlC_Cupin_sf"/>
</dbReference>
<dbReference type="EMBL" id="CP027432">
    <property type="protein sequence ID" value="QCI27932.1"/>
    <property type="molecule type" value="Genomic_DNA"/>
</dbReference>
<accession>A0ABX5TIT2</accession>
<reference evidence="2" key="1">
    <citation type="submission" date="2019-06" db="EMBL/GenBank/DDBJ databases">
        <title>A comparative analysis of the Nautiliaceae.</title>
        <authorList>
            <person name="Grosche A."/>
            <person name="Smedile F."/>
            <person name="Vetriani C."/>
        </authorList>
    </citation>
    <scope>NUCLEOTIDE SEQUENCE</scope>
    <source>
        <strain evidence="2">TB6</strain>
    </source>
</reference>
<protein>
    <submittedName>
        <fullName evidence="2">Cupin domain-containing protein</fullName>
    </submittedName>
</protein>
<dbReference type="Pfam" id="PF07883">
    <property type="entry name" value="Cupin_2"/>
    <property type="match status" value="1"/>
</dbReference>
<evidence type="ECO:0000313" key="2">
    <source>
        <dbReference type="EMBL" id="QCI27932.1"/>
    </source>
</evidence>
<dbReference type="InterPro" id="IPR013096">
    <property type="entry name" value="Cupin_2"/>
</dbReference>
<sequence>MIEELKAKGFKDIFIWSDSKGTYYDWHKHPYDEIRVMLKGEMIINTKENQYHLKAGDVLNVPAGEVHEAYVLEDCEYICGSKY</sequence>
<gene>
    <name evidence="2" type="ORF">C6V80_02800</name>
</gene>
<proteinExistence type="predicted"/>
<keyword evidence="3" id="KW-1185">Reference proteome</keyword>
<evidence type="ECO:0000259" key="1">
    <source>
        <dbReference type="Pfam" id="PF07883"/>
    </source>
</evidence>
<organism evidence="2 3">
    <name type="scientific">Caminibacter pacificus</name>
    <dbReference type="NCBI Taxonomy" id="1424653"/>
    <lineage>
        <taxon>Bacteria</taxon>
        <taxon>Pseudomonadati</taxon>
        <taxon>Campylobacterota</taxon>
        <taxon>Epsilonproteobacteria</taxon>
        <taxon>Nautiliales</taxon>
        <taxon>Nautiliaceae</taxon>
        <taxon>Caminibacter</taxon>
    </lineage>
</organism>
<evidence type="ECO:0000313" key="3">
    <source>
        <dbReference type="Proteomes" id="UP000298805"/>
    </source>
</evidence>
<dbReference type="Proteomes" id="UP000298805">
    <property type="component" value="Chromosome"/>
</dbReference>
<dbReference type="SUPFAM" id="SSF51182">
    <property type="entry name" value="RmlC-like cupins"/>
    <property type="match status" value="1"/>
</dbReference>
<dbReference type="InterPro" id="IPR014710">
    <property type="entry name" value="RmlC-like_jellyroll"/>
</dbReference>
<feature type="domain" description="Cupin type-2" evidence="1">
    <location>
        <begin position="20"/>
        <end position="72"/>
    </location>
</feature>
<dbReference type="Gene3D" id="2.60.120.10">
    <property type="entry name" value="Jelly Rolls"/>
    <property type="match status" value="1"/>
</dbReference>